<reference evidence="1 2" key="1">
    <citation type="submission" date="2018-08" db="EMBL/GenBank/DDBJ databases">
        <title>Genomic Encyclopedia of Type Strains, Phase IV (KMG-IV): sequencing the most valuable type-strain genomes for metagenomic binning, comparative biology and taxonomic classification.</title>
        <authorList>
            <person name="Goeker M."/>
        </authorList>
    </citation>
    <scope>NUCLEOTIDE SEQUENCE [LARGE SCALE GENOMIC DNA]</scope>
    <source>
        <strain evidence="1 2">DSM 23923</strain>
    </source>
</reference>
<proteinExistence type="predicted"/>
<accession>A0A3E0AIC5</accession>
<comment type="caution">
    <text evidence="1">The sequence shown here is derived from an EMBL/GenBank/DDBJ whole genome shotgun (WGS) entry which is preliminary data.</text>
</comment>
<dbReference type="EMBL" id="QUMS01000001">
    <property type="protein sequence ID" value="REG11428.1"/>
    <property type="molecule type" value="Genomic_DNA"/>
</dbReference>
<dbReference type="Proteomes" id="UP000256388">
    <property type="component" value="Unassembled WGS sequence"/>
</dbReference>
<organism evidence="1 2">
    <name type="scientific">Pelolinea submarina</name>
    <dbReference type="NCBI Taxonomy" id="913107"/>
    <lineage>
        <taxon>Bacteria</taxon>
        <taxon>Bacillati</taxon>
        <taxon>Chloroflexota</taxon>
        <taxon>Anaerolineae</taxon>
        <taxon>Anaerolineales</taxon>
        <taxon>Anaerolineaceae</taxon>
        <taxon>Pelolinea</taxon>
    </lineage>
</organism>
<evidence type="ECO:0000313" key="2">
    <source>
        <dbReference type="Proteomes" id="UP000256388"/>
    </source>
</evidence>
<evidence type="ECO:0000313" key="1">
    <source>
        <dbReference type="EMBL" id="REG11428.1"/>
    </source>
</evidence>
<dbReference type="AlphaFoldDB" id="A0A3E0AIC5"/>
<gene>
    <name evidence="1" type="ORF">DFR64_1311</name>
</gene>
<keyword evidence="2" id="KW-1185">Reference proteome</keyword>
<sequence>MGIILAASAAGCAKIPAIATETSIPTVTPLSTASLAPTETENPFEGLSICRTWQEAENCPITVADFARLPDFVKANFEGFPKESMKVTFVELIPRENRTSYVAIHALTNEEKFSGTAVATETSTNTKKEYIYGSSLSPIGKPYFFMLEKNPPVVENDLTVVAVFPVNNADGSVGTYTTIVPPWVFKGSLNTPEEQTEANLVRKFEILPYLPPVYEMGKITTSIYRPEDMQGSFIKEIFEDTNDPNGKRRTLFKEWEKTGIIPEELEKLPLFGSDMNADGGVKFSD</sequence>
<protein>
    <submittedName>
        <fullName evidence="1">Uncharacterized protein</fullName>
    </submittedName>
</protein>
<name>A0A3E0AIC5_9CHLR</name>